<dbReference type="EMBL" id="JAUEPT010000035">
    <property type="protein sequence ID" value="KAK0440053.1"/>
    <property type="molecule type" value="Genomic_DNA"/>
</dbReference>
<sequence>MKKLSLSCRSHRNRHGPILPPTTARTPGISNSLKSAQCMLAGKHGRSGLSNGTIHVPILFAFRVGIMHDEELLAIIDSDDNRRWLAAFSLLVRSTNMPSIYLPSSLGSGQMHAKRFLRWAPRVVLQKTIGAAAPSERMRVRSPRIEREDPTRNPALGAVDLPSYAEHQCAVRSHGTGIWTSASLGSDVKELLEFPFFLLVSQAERAAVL</sequence>
<evidence type="ECO:0000313" key="2">
    <source>
        <dbReference type="EMBL" id="KAK0440053.1"/>
    </source>
</evidence>
<gene>
    <name evidence="2" type="ORF">EV421DRAFT_2020470</name>
</gene>
<dbReference type="Proteomes" id="UP001175226">
    <property type="component" value="Unassembled WGS sequence"/>
</dbReference>
<name>A0AA39JGF8_9AGAR</name>
<evidence type="ECO:0000313" key="3">
    <source>
        <dbReference type="Proteomes" id="UP001175226"/>
    </source>
</evidence>
<dbReference type="AlphaFoldDB" id="A0AA39JGF8"/>
<feature type="region of interest" description="Disordered" evidence="1">
    <location>
        <begin position="1"/>
        <end position="26"/>
    </location>
</feature>
<protein>
    <submittedName>
        <fullName evidence="2">Uncharacterized protein</fullName>
    </submittedName>
</protein>
<feature type="compositionally biased region" description="Basic residues" evidence="1">
    <location>
        <begin position="1"/>
        <end position="15"/>
    </location>
</feature>
<keyword evidence="3" id="KW-1185">Reference proteome</keyword>
<comment type="caution">
    <text evidence="2">The sequence shown here is derived from an EMBL/GenBank/DDBJ whole genome shotgun (WGS) entry which is preliminary data.</text>
</comment>
<evidence type="ECO:0000256" key="1">
    <source>
        <dbReference type="SAM" id="MobiDB-lite"/>
    </source>
</evidence>
<accession>A0AA39JGF8</accession>
<organism evidence="2 3">
    <name type="scientific">Armillaria borealis</name>
    <dbReference type="NCBI Taxonomy" id="47425"/>
    <lineage>
        <taxon>Eukaryota</taxon>
        <taxon>Fungi</taxon>
        <taxon>Dikarya</taxon>
        <taxon>Basidiomycota</taxon>
        <taxon>Agaricomycotina</taxon>
        <taxon>Agaricomycetes</taxon>
        <taxon>Agaricomycetidae</taxon>
        <taxon>Agaricales</taxon>
        <taxon>Marasmiineae</taxon>
        <taxon>Physalacriaceae</taxon>
        <taxon>Armillaria</taxon>
    </lineage>
</organism>
<proteinExistence type="predicted"/>
<reference evidence="2" key="1">
    <citation type="submission" date="2023-06" db="EMBL/GenBank/DDBJ databases">
        <authorList>
            <consortium name="Lawrence Berkeley National Laboratory"/>
            <person name="Ahrendt S."/>
            <person name="Sahu N."/>
            <person name="Indic B."/>
            <person name="Wong-Bajracharya J."/>
            <person name="Merenyi Z."/>
            <person name="Ke H.-M."/>
            <person name="Monk M."/>
            <person name="Kocsube S."/>
            <person name="Drula E."/>
            <person name="Lipzen A."/>
            <person name="Balint B."/>
            <person name="Henrissat B."/>
            <person name="Andreopoulos B."/>
            <person name="Martin F.M."/>
            <person name="Harder C.B."/>
            <person name="Rigling D."/>
            <person name="Ford K.L."/>
            <person name="Foster G.D."/>
            <person name="Pangilinan J."/>
            <person name="Papanicolaou A."/>
            <person name="Barry K."/>
            <person name="LaButti K."/>
            <person name="Viragh M."/>
            <person name="Koriabine M."/>
            <person name="Yan M."/>
            <person name="Riley R."/>
            <person name="Champramary S."/>
            <person name="Plett K.L."/>
            <person name="Tsai I.J."/>
            <person name="Slot J."/>
            <person name="Sipos G."/>
            <person name="Plett J."/>
            <person name="Nagy L.G."/>
            <person name="Grigoriev I.V."/>
        </authorList>
    </citation>
    <scope>NUCLEOTIDE SEQUENCE</scope>
    <source>
        <strain evidence="2">FPL87.14</strain>
    </source>
</reference>